<dbReference type="SUPFAM" id="SSF53927">
    <property type="entry name" value="Cytidine deaminase-like"/>
    <property type="match status" value="1"/>
</dbReference>
<keyword evidence="2 3" id="KW-0501">Molybdenum cofactor biosynthesis</keyword>
<reference evidence="4 5" key="1">
    <citation type="journal article" date="2014" name="Genome Announc.">
        <title>Draft Genome Sequence of the Iron-Oxidizing, Acidophilic, and Halotolerant 'Thiobacillus prosperus' Type Strain DSM 5130.</title>
        <authorList>
            <person name="Ossandon F.J."/>
            <person name="Cardenas J.P."/>
            <person name="Corbett M."/>
            <person name="Quatrini R."/>
            <person name="Holmes D.S."/>
            <person name="Watkin E."/>
        </authorList>
    </citation>
    <scope>NUCLEOTIDE SEQUENCE [LARGE SCALE GENOMIC DNA]</scope>
    <source>
        <strain evidence="4 5">DSM 5130</strain>
    </source>
</reference>
<dbReference type="GO" id="GO:0097163">
    <property type="term" value="F:sulfur carrier activity"/>
    <property type="evidence" value="ECO:0007669"/>
    <property type="project" value="UniProtKB-UniRule"/>
</dbReference>
<dbReference type="InterPro" id="IPR003786">
    <property type="entry name" value="FdhD"/>
</dbReference>
<comment type="caution">
    <text evidence="4">The sequence shown here is derived from an EMBL/GenBank/DDBJ whole genome shotgun (WGS) entry which is preliminary data.</text>
</comment>
<dbReference type="EMBL" id="JQSG02000006">
    <property type="protein sequence ID" value="OBS08248.1"/>
    <property type="molecule type" value="Genomic_DNA"/>
</dbReference>
<protein>
    <recommendedName>
        <fullName evidence="3">Sulfur carrier protein FdhD</fullName>
    </recommendedName>
</protein>
<dbReference type="PANTHER" id="PTHR30592:SF1">
    <property type="entry name" value="SULFUR CARRIER PROTEIN FDHD"/>
    <property type="match status" value="1"/>
</dbReference>
<dbReference type="GO" id="GO:0016783">
    <property type="term" value="F:sulfurtransferase activity"/>
    <property type="evidence" value="ECO:0007669"/>
    <property type="project" value="InterPro"/>
</dbReference>
<comment type="function">
    <text evidence="3">Required for formate dehydrogenase (FDH) activity. Acts as a sulfur carrier protein that transfers sulfur from IscS to the molybdenum cofactor prior to its insertion into FDH.</text>
</comment>
<feature type="binding site" evidence="3">
    <location>
        <begin position="255"/>
        <end position="260"/>
    </location>
    <ligand>
        <name>Mo-bis(molybdopterin guanine dinucleotide)</name>
        <dbReference type="ChEBI" id="CHEBI:60539"/>
    </ligand>
</feature>
<dbReference type="Gene3D" id="3.10.20.10">
    <property type="match status" value="1"/>
</dbReference>
<evidence type="ECO:0000256" key="3">
    <source>
        <dbReference type="HAMAP-Rule" id="MF_00187"/>
    </source>
</evidence>
<comment type="subcellular location">
    <subcellularLocation>
        <location evidence="3">Cytoplasm</location>
    </subcellularLocation>
</comment>
<dbReference type="OrthoDB" id="3197277at2"/>
<dbReference type="RefSeq" id="WP_082954641.1">
    <property type="nucleotide sequence ID" value="NZ_JQSG02000006.1"/>
</dbReference>
<dbReference type="AlphaFoldDB" id="A0A1A6C119"/>
<evidence type="ECO:0000313" key="5">
    <source>
        <dbReference type="Proteomes" id="UP000029273"/>
    </source>
</evidence>
<dbReference type="GO" id="GO:0006777">
    <property type="term" value="P:Mo-molybdopterin cofactor biosynthetic process"/>
    <property type="evidence" value="ECO:0007669"/>
    <property type="project" value="UniProtKB-UniRule"/>
</dbReference>
<dbReference type="Pfam" id="PF02634">
    <property type="entry name" value="FdhD-NarQ"/>
    <property type="match status" value="1"/>
</dbReference>
<keyword evidence="5" id="KW-1185">Reference proteome</keyword>
<comment type="similarity">
    <text evidence="3">Belongs to the FdhD family.</text>
</comment>
<dbReference type="InterPro" id="IPR016193">
    <property type="entry name" value="Cytidine_deaminase-like"/>
</dbReference>
<dbReference type="GO" id="GO:0005737">
    <property type="term" value="C:cytoplasm"/>
    <property type="evidence" value="ECO:0007669"/>
    <property type="project" value="UniProtKB-SubCell"/>
</dbReference>
<dbReference type="Proteomes" id="UP000029273">
    <property type="component" value="Unassembled WGS sequence"/>
</dbReference>
<evidence type="ECO:0000256" key="2">
    <source>
        <dbReference type="ARBA" id="ARBA00023150"/>
    </source>
</evidence>
<evidence type="ECO:0000256" key="1">
    <source>
        <dbReference type="ARBA" id="ARBA00022490"/>
    </source>
</evidence>
<dbReference type="STRING" id="160660.BJI67_14880"/>
<evidence type="ECO:0000313" key="4">
    <source>
        <dbReference type="EMBL" id="OBS08248.1"/>
    </source>
</evidence>
<keyword evidence="1 3" id="KW-0963">Cytoplasm</keyword>
<dbReference type="PANTHER" id="PTHR30592">
    <property type="entry name" value="FORMATE DEHYDROGENASE"/>
    <property type="match status" value="1"/>
</dbReference>
<accession>A0A1A6C119</accession>
<dbReference type="NCBIfam" id="TIGR00129">
    <property type="entry name" value="fdhD_narQ"/>
    <property type="match status" value="1"/>
</dbReference>
<gene>
    <name evidence="3" type="primary">fdhD</name>
    <name evidence="4" type="ORF">Thpro_022498</name>
</gene>
<feature type="active site" description="Cysteine persulfide intermediate" evidence="3">
    <location>
        <position position="114"/>
    </location>
</feature>
<dbReference type="PIRSF" id="PIRSF015626">
    <property type="entry name" value="FdhD"/>
    <property type="match status" value="1"/>
</dbReference>
<name>A0A1A6C119_9GAMM</name>
<sequence length="272" mass="29414">MNAPTRGAVATPSPVAAIWRHRSGEGLASDLDTLAEESPLEIRYGDAESERVVTMRTPGADTLLAVGLLLDMGLLDGPDDLLAVRQEGANRIRVRLRTHRAPPPVRKTAVTSACGVCGDSRLELDRLLACPPLDEGPEVPVARILELPERLRAAQAMFSRSGGLHAAALFTLDGRLLRLEEDVGRHNAVDKVIGWACLERRLPLQRQLLMVSGRTSYEIVKKCIRARLPLLAAVSAPSSLAVELADASGMTLIGFLRPPRFNVYAGEARLRG</sequence>
<proteinExistence type="inferred from homology"/>
<dbReference type="HAMAP" id="MF_00187">
    <property type="entry name" value="FdhD"/>
    <property type="match status" value="1"/>
</dbReference>
<organism evidence="4 5">
    <name type="scientific">Acidihalobacter prosperus</name>
    <dbReference type="NCBI Taxonomy" id="160660"/>
    <lineage>
        <taxon>Bacteria</taxon>
        <taxon>Pseudomonadati</taxon>
        <taxon>Pseudomonadota</taxon>
        <taxon>Gammaproteobacteria</taxon>
        <taxon>Chromatiales</taxon>
        <taxon>Ectothiorhodospiraceae</taxon>
        <taxon>Acidihalobacter</taxon>
    </lineage>
</organism>
<dbReference type="Gene3D" id="3.40.140.10">
    <property type="entry name" value="Cytidine Deaminase, domain 2"/>
    <property type="match status" value="1"/>
</dbReference>